<gene>
    <name evidence="2" type="ORF">OOJ09_31140</name>
</gene>
<keyword evidence="3" id="KW-1185">Reference proteome</keyword>
<feature type="signal peptide" evidence="1">
    <location>
        <begin position="1"/>
        <end position="25"/>
    </location>
</feature>
<reference evidence="2" key="1">
    <citation type="submission" date="2022-11" db="EMBL/GenBank/DDBJ databases">
        <authorList>
            <person name="Coimbra C."/>
        </authorList>
    </citation>
    <scope>NUCLEOTIDE SEQUENCE</scope>
    <source>
        <strain evidence="2">Jales19</strain>
    </source>
</reference>
<dbReference type="EMBL" id="JAPFQA010000033">
    <property type="protein sequence ID" value="MCZ8548637.1"/>
    <property type="molecule type" value="Genomic_DNA"/>
</dbReference>
<organism evidence="2 3">
    <name type="scientific">Mesorhizobium qingshengii</name>
    <dbReference type="NCBI Taxonomy" id="1165689"/>
    <lineage>
        <taxon>Bacteria</taxon>
        <taxon>Pseudomonadati</taxon>
        <taxon>Pseudomonadota</taxon>
        <taxon>Alphaproteobacteria</taxon>
        <taxon>Hyphomicrobiales</taxon>
        <taxon>Phyllobacteriaceae</taxon>
        <taxon>Mesorhizobium</taxon>
    </lineage>
</organism>
<evidence type="ECO:0000256" key="1">
    <source>
        <dbReference type="SAM" id="SignalP"/>
    </source>
</evidence>
<protein>
    <recommendedName>
        <fullName evidence="4">Cysteine rich repeat-containing protein</fullName>
    </recommendedName>
</protein>
<evidence type="ECO:0000313" key="2">
    <source>
        <dbReference type="EMBL" id="MCZ8548637.1"/>
    </source>
</evidence>
<evidence type="ECO:0000313" key="3">
    <source>
        <dbReference type="Proteomes" id="UP001152178"/>
    </source>
</evidence>
<dbReference type="Proteomes" id="UP001152178">
    <property type="component" value="Unassembled WGS sequence"/>
</dbReference>
<comment type="caution">
    <text evidence="2">The sequence shown here is derived from an EMBL/GenBank/DDBJ whole genome shotgun (WGS) entry which is preliminary data.</text>
</comment>
<accession>A0ABT4R489</accession>
<sequence length="71" mass="7864">MQNGKTLHFVLLACISLFLTEAALAKDAYKTPCRADAKRVCHMDNDVKAQACLKQHLSELTPACKAFLTKK</sequence>
<dbReference type="RefSeq" id="WP_269908882.1">
    <property type="nucleotide sequence ID" value="NZ_JAPFQA010000033.1"/>
</dbReference>
<proteinExistence type="predicted"/>
<name>A0ABT4R489_9HYPH</name>
<evidence type="ECO:0008006" key="4">
    <source>
        <dbReference type="Google" id="ProtNLM"/>
    </source>
</evidence>
<keyword evidence="1" id="KW-0732">Signal</keyword>
<feature type="chain" id="PRO_5046114736" description="Cysteine rich repeat-containing protein" evidence="1">
    <location>
        <begin position="26"/>
        <end position="71"/>
    </location>
</feature>